<dbReference type="Pfam" id="PF22263">
    <property type="entry name" value="DUF6951"/>
    <property type="match status" value="1"/>
</dbReference>
<evidence type="ECO:0000313" key="2">
    <source>
        <dbReference type="Proteomes" id="UP000273278"/>
    </source>
</evidence>
<dbReference type="AlphaFoldDB" id="A0A3G3IHQ8"/>
<proteinExistence type="predicted"/>
<dbReference type="InterPro" id="IPR054227">
    <property type="entry name" value="DUF6951"/>
</dbReference>
<dbReference type="EMBL" id="CP017686">
    <property type="protein sequence ID" value="AYQ55397.1"/>
    <property type="molecule type" value="Genomic_DNA"/>
</dbReference>
<name>A0A3G3IHQ8_9ARCH</name>
<accession>A0A3G3IHQ8</accession>
<sequence length="102" mass="11418">MRVCDKTCRITATHREGGDDIEMISNCKQLQDMAAALKDGVTSDDILDVYNSRVMKPEVRGTVCLECLAVPALFNVCWLEEGMISKSLARKNKFNSVDFDEI</sequence>
<dbReference type="Proteomes" id="UP000273278">
    <property type="component" value="Chromosome"/>
</dbReference>
<reference evidence="1 2" key="1">
    <citation type="submission" date="2016-10" db="EMBL/GenBank/DDBJ databases">
        <title>Complete genome of the TMA-utilizing, human hosted archaeon Methanomethylophilus alvus Gen. nov, sp. nov., strain Mx-05, derived from a pure culture.</title>
        <authorList>
            <person name="Brugere J.-F."/>
            <person name="Ben Hania W."/>
            <person name="Chaudhary P.P."/>
            <person name="Gaci N."/>
            <person name="Borrel G."/>
            <person name="Cao Van Tuat L."/>
            <person name="Fardeau M.-L."/>
            <person name="Harris H.M.B."/>
            <person name="O'Toole P.W."/>
            <person name="Ollivier B."/>
        </authorList>
    </citation>
    <scope>NUCLEOTIDE SEQUENCE [LARGE SCALE GENOMIC DNA]</scope>
    <source>
        <strain evidence="1 2">Mx-05</strain>
    </source>
</reference>
<gene>
    <name evidence="1" type="ORF">BKD89_06245</name>
</gene>
<protein>
    <submittedName>
        <fullName evidence="1">Uncharacterized protein</fullName>
    </submittedName>
</protein>
<evidence type="ECO:0000313" key="1">
    <source>
        <dbReference type="EMBL" id="AYQ55397.1"/>
    </source>
</evidence>
<organism evidence="1 2">
    <name type="scientific">Methanomethylophilus alvi</name>
    <dbReference type="NCBI Taxonomy" id="1291540"/>
    <lineage>
        <taxon>Archaea</taxon>
        <taxon>Methanobacteriati</taxon>
        <taxon>Thermoplasmatota</taxon>
        <taxon>Thermoplasmata</taxon>
        <taxon>Methanomassiliicoccales</taxon>
        <taxon>Methanomethylophilaceae</taxon>
        <taxon>Methanomethylophilus</taxon>
    </lineage>
</organism>